<evidence type="ECO:0000313" key="3">
    <source>
        <dbReference type="EMBL" id="TXN29673.1"/>
    </source>
</evidence>
<gene>
    <name evidence="3" type="ORF">FVP33_10980</name>
</gene>
<evidence type="ECO:0000256" key="1">
    <source>
        <dbReference type="ARBA" id="ARBA00008812"/>
    </source>
</evidence>
<organism evidence="3 4">
    <name type="scientific">Lacisediminihabitans profunda</name>
    <dbReference type="NCBI Taxonomy" id="2594790"/>
    <lineage>
        <taxon>Bacteria</taxon>
        <taxon>Bacillati</taxon>
        <taxon>Actinomycetota</taxon>
        <taxon>Actinomycetes</taxon>
        <taxon>Micrococcales</taxon>
        <taxon>Microbacteriaceae</taxon>
        <taxon>Lacisediminihabitans</taxon>
    </lineage>
</organism>
<proteinExistence type="inferred from homology"/>
<dbReference type="Gene3D" id="2.40.128.110">
    <property type="entry name" value="Lipid/polyisoprenoid-binding, YceI-like"/>
    <property type="match status" value="1"/>
</dbReference>
<dbReference type="InterPro" id="IPR007372">
    <property type="entry name" value="Lipid/polyisoprenoid-bd_YceI"/>
</dbReference>
<dbReference type="EMBL" id="VRMG01000008">
    <property type="protein sequence ID" value="TXN29673.1"/>
    <property type="molecule type" value="Genomic_DNA"/>
</dbReference>
<feature type="domain" description="Lipid/polyisoprenoid-binding YceI-like" evidence="2">
    <location>
        <begin position="15"/>
        <end position="182"/>
    </location>
</feature>
<dbReference type="PANTHER" id="PTHR34406">
    <property type="entry name" value="PROTEIN YCEI"/>
    <property type="match status" value="1"/>
</dbReference>
<accession>A0A5C8UN69</accession>
<name>A0A5C8UN69_9MICO</name>
<evidence type="ECO:0000313" key="4">
    <source>
        <dbReference type="Proteomes" id="UP000321379"/>
    </source>
</evidence>
<dbReference type="SUPFAM" id="SSF101874">
    <property type="entry name" value="YceI-like"/>
    <property type="match status" value="1"/>
</dbReference>
<protein>
    <submittedName>
        <fullName evidence="3">YceI family protein</fullName>
    </submittedName>
</protein>
<dbReference type="PANTHER" id="PTHR34406:SF1">
    <property type="entry name" value="PROTEIN YCEI"/>
    <property type="match status" value="1"/>
</dbReference>
<comment type="similarity">
    <text evidence="1">Belongs to the UPF0312 family.</text>
</comment>
<dbReference type="SMART" id="SM00867">
    <property type="entry name" value="YceI"/>
    <property type="match status" value="1"/>
</dbReference>
<sequence>MTNLIDTHPSYVVGTWAIDPTHSTLTFSVKHLAISKVRGSFEKFDVTVVTAEDPTATTVEAVIDVASVNTGQKDRDAHLRTSDFFQVDEFPTATFTSSSIAITGDDFTINGSLTLRGVTKPVTITGEFGGIVTDGYGQTKAGITASAKINRHDFGVSWNAALEAGGLTLGDDISLTLELQLVLQAA</sequence>
<reference evidence="3 4" key="1">
    <citation type="submission" date="2019-08" db="EMBL/GenBank/DDBJ databases">
        <title>Bacterial whole genome sequence for Glaciihabitans sp. CHu50b-6-2.</title>
        <authorList>
            <person name="Jin L."/>
        </authorList>
    </citation>
    <scope>NUCLEOTIDE SEQUENCE [LARGE SCALE GENOMIC DNA]</scope>
    <source>
        <strain evidence="3 4">CHu50b-6-2</strain>
    </source>
</reference>
<comment type="caution">
    <text evidence="3">The sequence shown here is derived from an EMBL/GenBank/DDBJ whole genome shotgun (WGS) entry which is preliminary data.</text>
</comment>
<dbReference type="Pfam" id="PF04264">
    <property type="entry name" value="YceI"/>
    <property type="match status" value="1"/>
</dbReference>
<dbReference type="InterPro" id="IPR036761">
    <property type="entry name" value="TTHA0802/YceI-like_sf"/>
</dbReference>
<keyword evidence="4" id="KW-1185">Reference proteome</keyword>
<evidence type="ECO:0000259" key="2">
    <source>
        <dbReference type="SMART" id="SM00867"/>
    </source>
</evidence>
<dbReference type="RefSeq" id="WP_147783717.1">
    <property type="nucleotide sequence ID" value="NZ_VRMG01000008.1"/>
</dbReference>
<dbReference type="AlphaFoldDB" id="A0A5C8UN69"/>
<dbReference type="Proteomes" id="UP000321379">
    <property type="component" value="Unassembled WGS sequence"/>
</dbReference>